<dbReference type="Proteomes" id="UP000792457">
    <property type="component" value="Unassembled WGS sequence"/>
</dbReference>
<keyword evidence="3" id="KW-1185">Reference proteome</keyword>
<comment type="caution">
    <text evidence="2">The sequence shown here is derived from an EMBL/GenBank/DDBJ whole genome shotgun (WGS) entry which is preliminary data.</text>
</comment>
<gene>
    <name evidence="2" type="ORF">J437_LFUL004732</name>
</gene>
<name>A0A8K0NVW5_LADFU</name>
<proteinExistence type="predicted"/>
<dbReference type="AlphaFoldDB" id="A0A8K0NVW5"/>
<dbReference type="EMBL" id="KZ308178">
    <property type="protein sequence ID" value="KAG8223896.1"/>
    <property type="molecule type" value="Genomic_DNA"/>
</dbReference>
<evidence type="ECO:0000256" key="1">
    <source>
        <dbReference type="SAM" id="MobiDB-lite"/>
    </source>
</evidence>
<evidence type="ECO:0000313" key="3">
    <source>
        <dbReference type="Proteomes" id="UP000792457"/>
    </source>
</evidence>
<reference evidence="2" key="2">
    <citation type="submission" date="2017-10" db="EMBL/GenBank/DDBJ databases">
        <title>Ladona fulva Genome sequencing and assembly.</title>
        <authorList>
            <person name="Murali S."/>
            <person name="Richards S."/>
            <person name="Bandaranaike D."/>
            <person name="Bellair M."/>
            <person name="Blankenburg K."/>
            <person name="Chao H."/>
            <person name="Dinh H."/>
            <person name="Doddapaneni H."/>
            <person name="Dugan-Rocha S."/>
            <person name="Elkadiri S."/>
            <person name="Gnanaolivu R."/>
            <person name="Hernandez B."/>
            <person name="Skinner E."/>
            <person name="Javaid M."/>
            <person name="Lee S."/>
            <person name="Li M."/>
            <person name="Ming W."/>
            <person name="Munidasa M."/>
            <person name="Muniz J."/>
            <person name="Nguyen L."/>
            <person name="Hughes D."/>
            <person name="Osuji N."/>
            <person name="Pu L.-L."/>
            <person name="Puazo M."/>
            <person name="Qu C."/>
            <person name="Quiroz J."/>
            <person name="Raj R."/>
            <person name="Weissenberger G."/>
            <person name="Xin Y."/>
            <person name="Zou X."/>
            <person name="Han Y."/>
            <person name="Worley K."/>
            <person name="Muzny D."/>
            <person name="Gibbs R."/>
        </authorList>
    </citation>
    <scope>NUCLEOTIDE SEQUENCE</scope>
    <source>
        <strain evidence="2">Sampled in the wild</strain>
    </source>
</reference>
<protein>
    <submittedName>
        <fullName evidence="2">Uncharacterized protein</fullName>
    </submittedName>
</protein>
<reference evidence="2" key="1">
    <citation type="submission" date="2013-04" db="EMBL/GenBank/DDBJ databases">
        <authorList>
            <person name="Qu J."/>
            <person name="Murali S.C."/>
            <person name="Bandaranaike D."/>
            <person name="Bellair M."/>
            <person name="Blankenburg K."/>
            <person name="Chao H."/>
            <person name="Dinh H."/>
            <person name="Doddapaneni H."/>
            <person name="Downs B."/>
            <person name="Dugan-Rocha S."/>
            <person name="Elkadiri S."/>
            <person name="Gnanaolivu R.D."/>
            <person name="Hernandez B."/>
            <person name="Javaid M."/>
            <person name="Jayaseelan J.C."/>
            <person name="Lee S."/>
            <person name="Li M."/>
            <person name="Ming W."/>
            <person name="Munidasa M."/>
            <person name="Muniz J."/>
            <person name="Nguyen L."/>
            <person name="Ongeri F."/>
            <person name="Osuji N."/>
            <person name="Pu L.-L."/>
            <person name="Puazo M."/>
            <person name="Qu C."/>
            <person name="Quiroz J."/>
            <person name="Raj R."/>
            <person name="Weissenberger G."/>
            <person name="Xin Y."/>
            <person name="Zou X."/>
            <person name="Han Y."/>
            <person name="Richards S."/>
            <person name="Worley K."/>
            <person name="Muzny D."/>
            <person name="Gibbs R."/>
        </authorList>
    </citation>
    <scope>NUCLEOTIDE SEQUENCE</scope>
    <source>
        <strain evidence="2">Sampled in the wild</strain>
    </source>
</reference>
<organism evidence="2 3">
    <name type="scientific">Ladona fulva</name>
    <name type="common">Scarce chaser dragonfly</name>
    <name type="synonym">Libellula fulva</name>
    <dbReference type="NCBI Taxonomy" id="123851"/>
    <lineage>
        <taxon>Eukaryota</taxon>
        <taxon>Metazoa</taxon>
        <taxon>Ecdysozoa</taxon>
        <taxon>Arthropoda</taxon>
        <taxon>Hexapoda</taxon>
        <taxon>Insecta</taxon>
        <taxon>Pterygota</taxon>
        <taxon>Palaeoptera</taxon>
        <taxon>Odonata</taxon>
        <taxon>Epiprocta</taxon>
        <taxon>Anisoptera</taxon>
        <taxon>Libelluloidea</taxon>
        <taxon>Libellulidae</taxon>
        <taxon>Ladona</taxon>
    </lineage>
</organism>
<evidence type="ECO:0000313" key="2">
    <source>
        <dbReference type="EMBL" id="KAG8223896.1"/>
    </source>
</evidence>
<sequence length="152" mass="17049">MAKVKRTREELEKDVKGTKAKKGRGKKEQVPESEELLAVAIANSTFNLNDQEGAHAVQAYDLTPCWQDVPPVQPDNPDDYGVADKSGFGADHSSHLSQALLNPDWITTYWHSKPRKPTILQFFGDQVSKRTLKRGLNYRTSSACWNTPPVKK</sequence>
<feature type="compositionally biased region" description="Basic and acidic residues" evidence="1">
    <location>
        <begin position="7"/>
        <end position="17"/>
    </location>
</feature>
<accession>A0A8K0NVW5</accession>
<feature type="region of interest" description="Disordered" evidence="1">
    <location>
        <begin position="1"/>
        <end position="31"/>
    </location>
</feature>
<dbReference type="OrthoDB" id="6368403at2759"/>